<dbReference type="Pfam" id="PF13618">
    <property type="entry name" value="Gluconate_2-dh3"/>
    <property type="match status" value="1"/>
</dbReference>
<organism evidence="2 3">
    <name type="scientific">Caballeronia humi</name>
    <dbReference type="NCBI Taxonomy" id="326474"/>
    <lineage>
        <taxon>Bacteria</taxon>
        <taxon>Pseudomonadati</taxon>
        <taxon>Pseudomonadota</taxon>
        <taxon>Betaproteobacteria</taxon>
        <taxon>Burkholderiales</taxon>
        <taxon>Burkholderiaceae</taxon>
        <taxon>Caballeronia</taxon>
    </lineage>
</organism>
<gene>
    <name evidence="2" type="ORF">AWB65_06374</name>
</gene>
<dbReference type="EMBL" id="FCNW02000078">
    <property type="protein sequence ID" value="SAL66668.1"/>
    <property type="molecule type" value="Genomic_DNA"/>
</dbReference>
<keyword evidence="3" id="KW-1185">Reference proteome</keyword>
<reference evidence="2" key="1">
    <citation type="submission" date="2016-01" db="EMBL/GenBank/DDBJ databases">
        <authorList>
            <person name="Peeters C."/>
        </authorList>
    </citation>
    <scope>NUCLEOTIDE SEQUENCE [LARGE SCALE GENOMIC DNA]</scope>
    <source>
        <strain evidence="2">LMG 22934</strain>
    </source>
</reference>
<name>A0A158JCS9_9BURK</name>
<evidence type="ECO:0008006" key="4">
    <source>
        <dbReference type="Google" id="ProtNLM"/>
    </source>
</evidence>
<proteinExistence type="predicted"/>
<dbReference type="OrthoDB" id="63962at2"/>
<evidence type="ECO:0000256" key="1">
    <source>
        <dbReference type="SAM" id="MobiDB-lite"/>
    </source>
</evidence>
<dbReference type="AlphaFoldDB" id="A0A158JCS9"/>
<dbReference type="InterPro" id="IPR027056">
    <property type="entry name" value="Gluconate_2DH_su3"/>
</dbReference>
<evidence type="ECO:0000313" key="2">
    <source>
        <dbReference type="EMBL" id="SAL66668.1"/>
    </source>
</evidence>
<protein>
    <recommendedName>
        <fullName evidence="4">Gluconate 2-dehydrogenase (Acceptor)</fullName>
    </recommendedName>
</protein>
<dbReference type="STRING" id="326474.AWB65_06374"/>
<dbReference type="Proteomes" id="UP000054977">
    <property type="component" value="Unassembled WGS sequence"/>
</dbReference>
<accession>A0A158JCS9</accession>
<feature type="compositionally biased region" description="Basic and acidic residues" evidence="1">
    <location>
        <begin position="203"/>
        <end position="217"/>
    </location>
</feature>
<sequence length="217" mass="24361">MILPPKTRFPGYDVLNKRDTVSWDDATRAVIEERLATASDHAFFDAVEWRALEALCACIVPQRNDTPQIPVAALVDAKLKANHGDGYRDARLLPVREAWQKGLAALDVESRARFDLPFASVGEESQAALLRSMQAGELRGELWEGMPSDLFFTERILHDICGAYYSHPHAWSQIGFGGPANPRGYVRMYFDRRDPWEAAEASPGHEETARAENQHAR</sequence>
<comment type="caution">
    <text evidence="2">The sequence shown here is derived from an EMBL/GenBank/DDBJ whole genome shotgun (WGS) entry which is preliminary data.</text>
</comment>
<evidence type="ECO:0000313" key="3">
    <source>
        <dbReference type="Proteomes" id="UP000054977"/>
    </source>
</evidence>
<feature type="region of interest" description="Disordered" evidence="1">
    <location>
        <begin position="197"/>
        <end position="217"/>
    </location>
</feature>
<dbReference type="RefSeq" id="WP_087670861.1">
    <property type="nucleotide sequence ID" value="NZ_FCNW02000078.1"/>
</dbReference>